<dbReference type="AlphaFoldDB" id="A0A6S4T7E2"/>
<dbReference type="EMBL" id="AP021927">
    <property type="protein sequence ID" value="BBQ31034.1"/>
    <property type="molecule type" value="Genomic_DNA"/>
</dbReference>
<organism evidence="1 2">
    <name type="scientific">Aeromonas caviae</name>
    <name type="common">Aeromonas punctata</name>
    <dbReference type="NCBI Taxonomy" id="648"/>
    <lineage>
        <taxon>Bacteria</taxon>
        <taxon>Pseudomonadati</taxon>
        <taxon>Pseudomonadota</taxon>
        <taxon>Gammaproteobacteria</taxon>
        <taxon>Aeromonadales</taxon>
        <taxon>Aeromonadaceae</taxon>
        <taxon>Aeromonas</taxon>
    </lineage>
</organism>
<protein>
    <submittedName>
        <fullName evidence="1">Uncharacterized protein</fullName>
    </submittedName>
</protein>
<sequence length="250" mass="28396">MELINYQPIKVSYDGQGKEIRSHQMKASYVSASIDGLDTIYREAFKEANKIYKSQIKMDTLLEGGFQEGSLWWLLKLFTREAESQITINKESITNSVIQSIQSTINLLKRMDIHTTEIVIKDTSDGYEIDIDGERVILDELQCAILTNPKIRLAISDIVAPLTEDGIDSLIIDHGTSICPSINITKNDNNNLIIKRSHKHIIEEGEISGFYYVETLSYNPKAKWKLISKDNPANNITVIIRRCPNYMLKG</sequence>
<dbReference type="Proteomes" id="UP000515756">
    <property type="component" value="Chromosome"/>
</dbReference>
<accession>A0A6S4T7E2</accession>
<gene>
    <name evidence="1" type="ORF">WP2W18E01_26160</name>
</gene>
<proteinExistence type="predicted"/>
<reference evidence="1 2" key="1">
    <citation type="submission" date="2019-12" db="EMBL/GenBank/DDBJ databases">
        <title>complete genome sequences of Aeromonas caviae str. WP2-W18-ESBL-01 isolated from wastewater treatment plant effluent.</title>
        <authorList>
            <person name="Sekizuka T."/>
            <person name="Itokawa K."/>
            <person name="Yatsu K."/>
            <person name="Inamine Y."/>
            <person name="Kuroda M."/>
        </authorList>
    </citation>
    <scope>NUCLEOTIDE SEQUENCE [LARGE SCALE GENOMIC DNA]</scope>
    <source>
        <strain evidence="1 2">WP2-W18-ESBL-01</strain>
    </source>
</reference>
<dbReference type="RefSeq" id="WP_197971223.1">
    <property type="nucleotide sequence ID" value="NZ_AP021927.1"/>
</dbReference>
<evidence type="ECO:0000313" key="2">
    <source>
        <dbReference type="Proteomes" id="UP000515756"/>
    </source>
</evidence>
<evidence type="ECO:0000313" key="1">
    <source>
        <dbReference type="EMBL" id="BBQ31034.1"/>
    </source>
</evidence>
<name>A0A6S4T7E2_AERCA</name>